<dbReference type="AlphaFoldDB" id="A0A2P7SKY8"/>
<dbReference type="EMBL" id="PXYL01000002">
    <property type="protein sequence ID" value="PSJ63127.1"/>
    <property type="molecule type" value="Genomic_DNA"/>
</dbReference>
<keyword evidence="3" id="KW-1185">Reference proteome</keyword>
<dbReference type="SUPFAM" id="SSF52218">
    <property type="entry name" value="Flavoproteins"/>
    <property type="match status" value="1"/>
</dbReference>
<feature type="domain" description="NADPH-dependent FMN reductase-like" evidence="1">
    <location>
        <begin position="6"/>
        <end position="148"/>
    </location>
</feature>
<dbReference type="OrthoDB" id="9812295at2"/>
<dbReference type="GO" id="GO:0016491">
    <property type="term" value="F:oxidoreductase activity"/>
    <property type="evidence" value="ECO:0007669"/>
    <property type="project" value="InterPro"/>
</dbReference>
<name>A0A2P7SKY8_9HYPH</name>
<dbReference type="InterPro" id="IPR029039">
    <property type="entry name" value="Flavoprotein-like_sf"/>
</dbReference>
<gene>
    <name evidence="2" type="ORF">C7I85_06155</name>
</gene>
<dbReference type="GO" id="GO:0010181">
    <property type="term" value="F:FMN binding"/>
    <property type="evidence" value="ECO:0007669"/>
    <property type="project" value="TreeGrafter"/>
</dbReference>
<proteinExistence type="predicted"/>
<sequence length="200" mass="22305">MFKNPHIGIVIGSTRQGRFSERAAAWFQKIAARRTDLSFEMIDLRDYPLPFFDEPGSPLWIPPRDNTAQRWAAKLADLDGLVFVTPEYNHGYSAMLKNALDYAYQAYNRKPAAFVGYGGVGAARAIEQLRMVAVELQMAPIPKSVNIGMTEFLGIWQQGKDFADFPHLEQAAVALLDDLSWWGRTLQIGRQAASVQASVG</sequence>
<dbReference type="PANTHER" id="PTHR30543">
    <property type="entry name" value="CHROMATE REDUCTASE"/>
    <property type="match status" value="1"/>
</dbReference>
<dbReference type="GO" id="GO:0005829">
    <property type="term" value="C:cytosol"/>
    <property type="evidence" value="ECO:0007669"/>
    <property type="project" value="TreeGrafter"/>
</dbReference>
<protein>
    <submittedName>
        <fullName evidence="2">FMN reductase</fullName>
    </submittedName>
</protein>
<dbReference type="InterPro" id="IPR050712">
    <property type="entry name" value="NAD(P)H-dep_reductase"/>
</dbReference>
<dbReference type="Proteomes" id="UP000240653">
    <property type="component" value="Unassembled WGS sequence"/>
</dbReference>
<dbReference type="PANTHER" id="PTHR30543:SF21">
    <property type="entry name" value="NAD(P)H-DEPENDENT FMN REDUCTASE LOT6"/>
    <property type="match status" value="1"/>
</dbReference>
<evidence type="ECO:0000313" key="2">
    <source>
        <dbReference type="EMBL" id="PSJ63127.1"/>
    </source>
</evidence>
<accession>A0A2P7SKY8</accession>
<dbReference type="RefSeq" id="WP_106723039.1">
    <property type="nucleotide sequence ID" value="NZ_PXYL01000002.1"/>
</dbReference>
<evidence type="ECO:0000313" key="3">
    <source>
        <dbReference type="Proteomes" id="UP000240653"/>
    </source>
</evidence>
<dbReference type="Gene3D" id="3.40.50.360">
    <property type="match status" value="1"/>
</dbReference>
<organism evidence="2 3">
    <name type="scientific">Pseudaminobacter soli</name>
    <name type="common">ex Li et al. 2025</name>
    <dbReference type="NCBI Taxonomy" id="1295366"/>
    <lineage>
        <taxon>Bacteria</taxon>
        <taxon>Pseudomonadati</taxon>
        <taxon>Pseudomonadota</taxon>
        <taxon>Alphaproteobacteria</taxon>
        <taxon>Hyphomicrobiales</taxon>
        <taxon>Phyllobacteriaceae</taxon>
        <taxon>Pseudaminobacter</taxon>
    </lineage>
</organism>
<comment type="caution">
    <text evidence="2">The sequence shown here is derived from an EMBL/GenBank/DDBJ whole genome shotgun (WGS) entry which is preliminary data.</text>
</comment>
<evidence type="ECO:0000259" key="1">
    <source>
        <dbReference type="Pfam" id="PF03358"/>
    </source>
</evidence>
<dbReference type="InterPro" id="IPR005025">
    <property type="entry name" value="FMN_Rdtase-like_dom"/>
</dbReference>
<reference evidence="2" key="1">
    <citation type="submission" date="2018-03" db="EMBL/GenBank/DDBJ databases">
        <title>The draft genome of Mesorhizobium soli JCM 19897.</title>
        <authorList>
            <person name="Li L."/>
            <person name="Liu L."/>
            <person name="Liang L."/>
            <person name="Wang T."/>
            <person name="Zhang X."/>
        </authorList>
    </citation>
    <scope>NUCLEOTIDE SEQUENCE [LARGE SCALE GENOMIC DNA]</scope>
    <source>
        <strain evidence="2">JCM 19897</strain>
    </source>
</reference>
<dbReference type="Pfam" id="PF03358">
    <property type="entry name" value="FMN_red"/>
    <property type="match status" value="1"/>
</dbReference>